<protein>
    <submittedName>
        <fullName evidence="4">DUF222 domain-containing protein</fullName>
    </submittedName>
</protein>
<comment type="similarity">
    <text evidence="1">Belongs to the Rv1128c/1148c/1588c/1702c/1945/3466 family.</text>
</comment>
<evidence type="ECO:0000259" key="3">
    <source>
        <dbReference type="SMART" id="SM00507"/>
    </source>
</evidence>
<name>A0A7T2TJJ7_9MICO</name>
<evidence type="ECO:0000313" key="5">
    <source>
        <dbReference type="Proteomes" id="UP000594979"/>
    </source>
</evidence>
<feature type="domain" description="HNH nuclease" evidence="3">
    <location>
        <begin position="333"/>
        <end position="383"/>
    </location>
</feature>
<dbReference type="RefSeq" id="WP_197932321.1">
    <property type="nucleotide sequence ID" value="NZ_CP065682.1"/>
</dbReference>
<dbReference type="EMBL" id="CP065682">
    <property type="protein sequence ID" value="QPS35057.1"/>
    <property type="molecule type" value="Genomic_DNA"/>
</dbReference>
<sequence>MDVDPVREPMEAPDLLAEVARLSAVLRGAAPAGTEDEALARITALEELTGTIVAAQSAEAVAFAELRRERDRLNGLPVHEWALRAGDEVGLAKRVSPGSGRKFLSGARAIVTEMPETFKALSSGEISAEKARIMVDETATLASPDRRRVDTRMRESLGQSGPRSLRAEVRAMAMQVKGEDADRKAREASKHRRVTLTTLADGMGRVSAILPLTEAVAVWTGLKETADSLIAAGDAGGRRQPQVMADTFVERLTGQESAAAVPTEVHVVIDAESLFSDGMVPAWMPGFGPLPAATARSFLAANEAEVFIRRMFTTVSEGQLVGTEARGRAFTGRLREMVIFRDDRCRTPWCDAPIKHADHARPFAEGGATSWENGSGLCASCNFAKEHPGWSHEASAEGLTVTTPAGRSYTSMTPPFVRRMKYPRPPVRAGDEAAPPPGPDWRRQLSGLLEVSTLPPRGSPPSGASSPPRDPMLGDDPESGVERPRGTVVNSPGAEESAPPRAENRLSTAVERSDPETVPIPPGLRVVIAPTGGLIRPAPAPALLKRTGSVSDAEELLRTRILAAG</sequence>
<dbReference type="InterPro" id="IPR002711">
    <property type="entry name" value="HNH"/>
</dbReference>
<dbReference type="GO" id="GO:0004519">
    <property type="term" value="F:endonuclease activity"/>
    <property type="evidence" value="ECO:0007669"/>
    <property type="project" value="InterPro"/>
</dbReference>
<dbReference type="GO" id="GO:0003676">
    <property type="term" value="F:nucleic acid binding"/>
    <property type="evidence" value="ECO:0007669"/>
    <property type="project" value="InterPro"/>
</dbReference>
<dbReference type="InterPro" id="IPR003870">
    <property type="entry name" value="DUF222"/>
</dbReference>
<evidence type="ECO:0000313" key="4">
    <source>
        <dbReference type="EMBL" id="QPS35057.1"/>
    </source>
</evidence>
<organism evidence="4 5">
    <name type="scientific">Brevibacterium casei</name>
    <dbReference type="NCBI Taxonomy" id="33889"/>
    <lineage>
        <taxon>Bacteria</taxon>
        <taxon>Bacillati</taxon>
        <taxon>Actinomycetota</taxon>
        <taxon>Actinomycetes</taxon>
        <taxon>Micrococcales</taxon>
        <taxon>Brevibacteriaceae</taxon>
        <taxon>Brevibacterium</taxon>
    </lineage>
</organism>
<dbReference type="InterPro" id="IPR003615">
    <property type="entry name" value="HNH_nuc"/>
</dbReference>
<evidence type="ECO:0000256" key="1">
    <source>
        <dbReference type="ARBA" id="ARBA00023450"/>
    </source>
</evidence>
<dbReference type="KEGG" id="bcau:I6G59_07095"/>
<proteinExistence type="inferred from homology"/>
<dbReference type="CDD" id="cd00085">
    <property type="entry name" value="HNHc"/>
    <property type="match status" value="1"/>
</dbReference>
<dbReference type="Pfam" id="PF01844">
    <property type="entry name" value="HNH"/>
    <property type="match status" value="1"/>
</dbReference>
<dbReference type="Gene3D" id="1.10.30.50">
    <property type="match status" value="1"/>
</dbReference>
<accession>A0A7T2TJJ7</accession>
<gene>
    <name evidence="4" type="ORF">I6G59_07095</name>
</gene>
<evidence type="ECO:0000256" key="2">
    <source>
        <dbReference type="SAM" id="MobiDB-lite"/>
    </source>
</evidence>
<dbReference type="GO" id="GO:0008270">
    <property type="term" value="F:zinc ion binding"/>
    <property type="evidence" value="ECO:0007669"/>
    <property type="project" value="InterPro"/>
</dbReference>
<dbReference type="Proteomes" id="UP000594979">
    <property type="component" value="Chromosome"/>
</dbReference>
<dbReference type="AlphaFoldDB" id="A0A7T2TJJ7"/>
<dbReference type="SMART" id="SM00507">
    <property type="entry name" value="HNHc"/>
    <property type="match status" value="1"/>
</dbReference>
<feature type="region of interest" description="Disordered" evidence="2">
    <location>
        <begin position="405"/>
        <end position="524"/>
    </location>
</feature>
<dbReference type="Pfam" id="PF02720">
    <property type="entry name" value="DUF222"/>
    <property type="match status" value="1"/>
</dbReference>
<reference evidence="4 5" key="1">
    <citation type="submission" date="2020-12" db="EMBL/GenBank/DDBJ databases">
        <title>FDA dAtabase for Regulatory Grade micrObial Sequences (FDA-ARGOS): Supporting development and validation of Infectious Disease Dx tests.</title>
        <authorList>
            <person name="Sproer C."/>
            <person name="Gronow S."/>
            <person name="Severitt S."/>
            <person name="Schroder I."/>
            <person name="Tallon L."/>
            <person name="Sadzewicz L."/>
            <person name="Zhao X."/>
            <person name="Boylan J."/>
            <person name="Ott S."/>
            <person name="Bowen H."/>
            <person name="Vavikolanu K."/>
            <person name="Mehta A."/>
            <person name="Aluvathingal J."/>
            <person name="Nadendla S."/>
            <person name="Lowell S."/>
            <person name="Myers T."/>
            <person name="Yan Y."/>
            <person name="Sichtig H."/>
        </authorList>
    </citation>
    <scope>NUCLEOTIDE SEQUENCE [LARGE SCALE GENOMIC DNA]</scope>
    <source>
        <strain evidence="4 5">FDAARGOS_902</strain>
    </source>
</reference>